<dbReference type="EMBL" id="CP141059">
    <property type="protein sequence ID" value="WQQ25137.1"/>
    <property type="molecule type" value="Genomic_DNA"/>
</dbReference>
<protein>
    <submittedName>
        <fullName evidence="1">Uncharacterized protein</fullName>
    </submittedName>
</protein>
<dbReference type="InterPro" id="IPR006311">
    <property type="entry name" value="TAT_signal"/>
</dbReference>
<evidence type="ECO:0000313" key="2">
    <source>
        <dbReference type="Proteomes" id="UP001327225"/>
    </source>
</evidence>
<proteinExistence type="predicted"/>
<accession>A0ABZ0ZLE2</accession>
<keyword evidence="2" id="KW-1185">Reference proteome</keyword>
<name>A0ABZ0ZLE2_9ACTN</name>
<dbReference type="PROSITE" id="PS51257">
    <property type="entry name" value="PROKAR_LIPOPROTEIN"/>
    <property type="match status" value="1"/>
</dbReference>
<reference evidence="2" key="1">
    <citation type="submission" date="2023-12" db="EMBL/GenBank/DDBJ databases">
        <title>Novel species in genus Nocardioides.</title>
        <authorList>
            <person name="Zhou H."/>
        </authorList>
    </citation>
    <scope>NUCLEOTIDE SEQUENCE [LARGE SCALE GENOMIC DNA]</scope>
    <source>
        <strain evidence="2">HM61</strain>
    </source>
</reference>
<gene>
    <name evidence="1" type="ORF">SHK19_14320</name>
</gene>
<dbReference type="PROSITE" id="PS51318">
    <property type="entry name" value="TAT"/>
    <property type="match status" value="1"/>
</dbReference>
<sequence length="164" mass="16591">MSSPVPRTSRRAVLTGGTLVGVTLATAGCGATRAQDRAAATADDPTAPAVDTDSDLVESVGGRLATALALAAATGRSAPQLRPLARRLSTLHRAHLRELSQPDDVEDGGRVAGSTATARARLLRSEEKLQQQLVGAALAAESGALAQVFASMAAAVAQERAVAS</sequence>
<organism evidence="1 2">
    <name type="scientific">Nocardioides bizhenqiangii</name>
    <dbReference type="NCBI Taxonomy" id="3095076"/>
    <lineage>
        <taxon>Bacteria</taxon>
        <taxon>Bacillati</taxon>
        <taxon>Actinomycetota</taxon>
        <taxon>Actinomycetes</taxon>
        <taxon>Propionibacteriales</taxon>
        <taxon>Nocardioidaceae</taxon>
        <taxon>Nocardioides</taxon>
    </lineage>
</organism>
<dbReference type="Proteomes" id="UP001327225">
    <property type="component" value="Chromosome"/>
</dbReference>
<evidence type="ECO:0000313" key="1">
    <source>
        <dbReference type="EMBL" id="WQQ25137.1"/>
    </source>
</evidence>
<dbReference type="RefSeq" id="WP_322455656.1">
    <property type="nucleotide sequence ID" value="NZ_CP141059.1"/>
</dbReference>